<evidence type="ECO:0000259" key="13">
    <source>
        <dbReference type="PROSITE" id="PS51005"/>
    </source>
</evidence>
<dbReference type="GO" id="GO:0000976">
    <property type="term" value="F:transcription cis-regulatory region binding"/>
    <property type="evidence" value="ECO:0007669"/>
    <property type="project" value="UniProtKB-ARBA"/>
</dbReference>
<feature type="compositionally biased region" description="Polar residues" evidence="11">
    <location>
        <begin position="177"/>
        <end position="188"/>
    </location>
</feature>
<evidence type="ECO:0000256" key="8">
    <source>
        <dbReference type="ARBA" id="ARBA00023159"/>
    </source>
</evidence>
<evidence type="ECO:0000256" key="5">
    <source>
        <dbReference type="ARBA" id="ARBA00023015"/>
    </source>
</evidence>
<evidence type="ECO:0000256" key="2">
    <source>
        <dbReference type="ARBA" id="ARBA00004167"/>
    </source>
</evidence>
<dbReference type="RefSeq" id="XP_022141019.1">
    <property type="nucleotide sequence ID" value="XM_022285327.1"/>
</dbReference>
<evidence type="ECO:0000313" key="15">
    <source>
        <dbReference type="RefSeq" id="XP_022141019.1"/>
    </source>
</evidence>
<keyword evidence="14" id="KW-1185">Reference proteome</keyword>
<feature type="compositionally biased region" description="Polar residues" evidence="11">
    <location>
        <begin position="427"/>
        <end position="438"/>
    </location>
</feature>
<evidence type="ECO:0000256" key="6">
    <source>
        <dbReference type="ARBA" id="ARBA00023125"/>
    </source>
</evidence>
<feature type="domain" description="NAC" evidence="13">
    <location>
        <begin position="9"/>
        <end position="159"/>
    </location>
</feature>
<dbReference type="OrthoDB" id="737278at2759"/>
<keyword evidence="6" id="KW-0238">DNA-binding</keyword>
<dbReference type="Gene3D" id="2.170.150.80">
    <property type="entry name" value="NAC domain"/>
    <property type="match status" value="1"/>
</dbReference>
<dbReference type="FunFam" id="2.170.150.80:FF:000002">
    <property type="entry name" value="Nac domain-containing protein 86"/>
    <property type="match status" value="1"/>
</dbReference>
<dbReference type="Pfam" id="PF02365">
    <property type="entry name" value="NAM"/>
    <property type="match status" value="1"/>
</dbReference>
<feature type="region of interest" description="Disordered" evidence="11">
    <location>
        <begin position="164"/>
        <end position="206"/>
    </location>
</feature>
<comment type="subcellular location">
    <subcellularLocation>
        <location evidence="2">Membrane</location>
        <topology evidence="2">Single-pass membrane protein</topology>
    </subcellularLocation>
    <subcellularLocation>
        <location evidence="1">Nucleus</location>
    </subcellularLocation>
</comment>
<dbReference type="GO" id="GO:0016020">
    <property type="term" value="C:membrane"/>
    <property type="evidence" value="ECO:0007669"/>
    <property type="project" value="UniProtKB-SubCell"/>
</dbReference>
<evidence type="ECO:0000313" key="14">
    <source>
        <dbReference type="Proteomes" id="UP000504603"/>
    </source>
</evidence>
<dbReference type="SUPFAM" id="SSF101941">
    <property type="entry name" value="NAC domain"/>
    <property type="match status" value="1"/>
</dbReference>
<feature type="region of interest" description="Disordered" evidence="11">
    <location>
        <begin position="413"/>
        <end position="497"/>
    </location>
</feature>
<proteinExistence type="predicted"/>
<keyword evidence="5" id="KW-0805">Transcription regulation</keyword>
<dbReference type="GeneID" id="111011527"/>
<keyword evidence="7 12" id="KW-0472">Membrane</keyword>
<reference evidence="15" key="1">
    <citation type="submission" date="2025-08" db="UniProtKB">
        <authorList>
            <consortium name="RefSeq"/>
        </authorList>
    </citation>
    <scope>IDENTIFICATION</scope>
</reference>
<evidence type="ECO:0000256" key="10">
    <source>
        <dbReference type="ARBA" id="ARBA00023242"/>
    </source>
</evidence>
<dbReference type="GO" id="GO:0005634">
    <property type="term" value="C:nucleus"/>
    <property type="evidence" value="ECO:0007669"/>
    <property type="project" value="UniProtKB-SubCell"/>
</dbReference>
<keyword evidence="8" id="KW-0010">Activator</keyword>
<dbReference type="Proteomes" id="UP000504603">
    <property type="component" value="Unplaced"/>
</dbReference>
<protein>
    <submittedName>
        <fullName evidence="15">Protein NTM1-like 9</fullName>
    </submittedName>
</protein>
<evidence type="ECO:0000256" key="9">
    <source>
        <dbReference type="ARBA" id="ARBA00023163"/>
    </source>
</evidence>
<keyword evidence="3 12" id="KW-0812">Transmembrane</keyword>
<keyword evidence="4 12" id="KW-1133">Transmembrane helix</keyword>
<dbReference type="InterPro" id="IPR036093">
    <property type="entry name" value="NAC_dom_sf"/>
</dbReference>
<dbReference type="PANTHER" id="PTHR31744:SF216">
    <property type="entry name" value="NAC TRANSCRIPTION FACTOR"/>
    <property type="match status" value="1"/>
</dbReference>
<evidence type="ECO:0000256" key="11">
    <source>
        <dbReference type="SAM" id="MobiDB-lite"/>
    </source>
</evidence>
<dbReference type="InterPro" id="IPR003441">
    <property type="entry name" value="NAC-dom"/>
</dbReference>
<keyword evidence="10" id="KW-0539">Nucleus</keyword>
<evidence type="ECO:0000256" key="12">
    <source>
        <dbReference type="SAM" id="Phobius"/>
    </source>
</evidence>
<feature type="compositionally biased region" description="Acidic residues" evidence="11">
    <location>
        <begin position="164"/>
        <end position="173"/>
    </location>
</feature>
<dbReference type="PROSITE" id="PS51005">
    <property type="entry name" value="NAC"/>
    <property type="match status" value="1"/>
</dbReference>
<evidence type="ECO:0000256" key="4">
    <source>
        <dbReference type="ARBA" id="ARBA00022989"/>
    </source>
</evidence>
<name>A0A6J1CHE1_MOMCH</name>
<gene>
    <name evidence="15" type="primary">LOC111011527</name>
</gene>
<evidence type="ECO:0000256" key="1">
    <source>
        <dbReference type="ARBA" id="ARBA00004123"/>
    </source>
</evidence>
<evidence type="ECO:0000256" key="3">
    <source>
        <dbReference type="ARBA" id="ARBA00022692"/>
    </source>
</evidence>
<organism evidence="14 15">
    <name type="scientific">Momordica charantia</name>
    <name type="common">Bitter gourd</name>
    <name type="synonym">Balsam pear</name>
    <dbReference type="NCBI Taxonomy" id="3673"/>
    <lineage>
        <taxon>Eukaryota</taxon>
        <taxon>Viridiplantae</taxon>
        <taxon>Streptophyta</taxon>
        <taxon>Embryophyta</taxon>
        <taxon>Tracheophyta</taxon>
        <taxon>Spermatophyta</taxon>
        <taxon>Magnoliopsida</taxon>
        <taxon>eudicotyledons</taxon>
        <taxon>Gunneridae</taxon>
        <taxon>Pentapetalae</taxon>
        <taxon>rosids</taxon>
        <taxon>fabids</taxon>
        <taxon>Cucurbitales</taxon>
        <taxon>Cucurbitaceae</taxon>
        <taxon>Momordiceae</taxon>
        <taxon>Momordica</taxon>
    </lineage>
</organism>
<evidence type="ECO:0000256" key="7">
    <source>
        <dbReference type="ARBA" id="ARBA00023136"/>
    </source>
</evidence>
<keyword evidence="9" id="KW-0804">Transcription</keyword>
<feature type="compositionally biased region" description="Low complexity" evidence="11">
    <location>
        <begin position="454"/>
        <end position="465"/>
    </location>
</feature>
<dbReference type="PANTHER" id="PTHR31744">
    <property type="entry name" value="PROTEIN CUP-SHAPED COTYLEDON 2-RELATED"/>
    <property type="match status" value="1"/>
</dbReference>
<dbReference type="GO" id="GO:0006355">
    <property type="term" value="P:regulation of DNA-templated transcription"/>
    <property type="evidence" value="ECO:0007669"/>
    <property type="project" value="InterPro"/>
</dbReference>
<dbReference type="KEGG" id="mcha:111011527"/>
<dbReference type="AlphaFoldDB" id="A0A6J1CHE1"/>
<sequence length="599" mass="66664">MAVLTLNSLPLGFRFRPTDEELIDYYLRSKINGNHDDVSVIREIDVCKWEPWDLPDLSIIKTKDPEWFFFCPQDRKYPNGYRLKRATTAGYWKATGKDRKIKSGTKLIGMKKTLVFYTGRAPKGKRTNWVVHEYRTTLKELDGTNPGQTAFVLCRLFKKQDESIEESNGDEAEAAISSPTTAESSPVDTNLEPILPSVSPSLQRLPENSDGVLSEIVEPTDGSAEIHGFEQHNAAMDPHPDEEWKRFCNFEDETLDSKLFSPLHLQMQAELGSSGIYYSDSNYLNCGANAGHIQSGTKESDAYISQFIESVLNSSEDYSFEDFQQETMSQSEFLDNTVASSDNGFYGEVEAENAKAVVMPDFESSLYLEDIERKTPIIDHMKIAPTEQGHFYNLSGSLQESCNKLSAVGSTEAATGISRRSRWSRSQQPPNEFSTYQGTAIRRLRLQRKLQVPSSRSSNMSSDSGGRQGDDDPPSFSSELKEASENQQTIGGGSACNGDSVVATVDVVKQKDQMMPVAEPGMSSSKASQEASAKSAVTSYGSKIDFLTGKRRLVKALPPSILSYVSVVRLVVVVLSIIFISIWKCSNRNQRSYLFSLFC</sequence>
<accession>A0A6J1CHE1</accession>
<feature type="transmembrane region" description="Helical" evidence="12">
    <location>
        <begin position="561"/>
        <end position="583"/>
    </location>
</feature>